<organism evidence="1 2">
    <name type="scientific">Arcanobacterium haemolyticum (strain ATCC 9345 / DSM 20595 / CCM 5947 / CCUG 17215 / LMG 16163 / NBRC 15585 / NCTC 8452 / 11018)</name>
    <dbReference type="NCBI Taxonomy" id="644284"/>
    <lineage>
        <taxon>Bacteria</taxon>
        <taxon>Bacillati</taxon>
        <taxon>Actinomycetota</taxon>
        <taxon>Actinomycetes</taxon>
        <taxon>Actinomycetales</taxon>
        <taxon>Actinomycetaceae</taxon>
        <taxon>Arcanobacterium</taxon>
    </lineage>
</organism>
<dbReference type="STRING" id="644284.Arch_1201"/>
<reference evidence="1 2" key="1">
    <citation type="journal article" date="2010" name="Stand. Genomic Sci.">
        <title>Complete genome sequence of Arcanobacterium haemolyticum type strain (11018).</title>
        <authorList>
            <person name="Yasawong M."/>
            <person name="Teshima H."/>
            <person name="Lapidus A."/>
            <person name="Nolan M."/>
            <person name="Lucas S."/>
            <person name="Glavina Del Rio T."/>
            <person name="Tice H."/>
            <person name="Cheng J."/>
            <person name="Bruce D."/>
            <person name="Detter C."/>
            <person name="Tapia R."/>
            <person name="Han C."/>
            <person name="Goodwin L."/>
            <person name="Pitluck S."/>
            <person name="Liolios K."/>
            <person name="Ivanova N."/>
            <person name="Mavromatis K."/>
            <person name="Mikhailova N."/>
            <person name="Pati A."/>
            <person name="Chen A."/>
            <person name="Palaniappan K."/>
            <person name="Land M."/>
            <person name="Hauser L."/>
            <person name="Chang Y."/>
            <person name="Jeffries C."/>
            <person name="Rohde M."/>
            <person name="Sikorski J."/>
            <person name="Pukall R."/>
            <person name="Goker M."/>
            <person name="Woyke T."/>
            <person name="Bristow J."/>
            <person name="Eisen J."/>
            <person name="Markowitz V."/>
            <person name="Hugenholtz P."/>
            <person name="Kyrpides N."/>
            <person name="Klenk H."/>
        </authorList>
    </citation>
    <scope>NUCLEOTIDE SEQUENCE [LARGE SCALE GENOMIC DNA]</scope>
    <source>
        <strain evidence="2">ATCC 9345 / DSM 20595 / CCUG 17215 / LMG 16163 / NBRC 15585 / NCTC 8452 / 11018</strain>
    </source>
</reference>
<gene>
    <name evidence="1" type="ordered locus">Arch_1201</name>
</gene>
<proteinExistence type="predicted"/>
<keyword evidence="2" id="KW-1185">Reference proteome</keyword>
<dbReference type="KEGG" id="ahe:Arch_1201"/>
<dbReference type="EMBL" id="CP002045">
    <property type="protein sequence ID" value="ADH92911.1"/>
    <property type="molecule type" value="Genomic_DNA"/>
</dbReference>
<dbReference type="HOGENOM" id="CLU_2153075_0_0_11"/>
<dbReference type="Proteomes" id="UP000000376">
    <property type="component" value="Chromosome"/>
</dbReference>
<evidence type="ECO:0000313" key="1">
    <source>
        <dbReference type="EMBL" id="ADH92911.1"/>
    </source>
</evidence>
<dbReference type="AlphaFoldDB" id="D7BPR2"/>
<name>D7BPR2_ARCHD</name>
<protein>
    <submittedName>
        <fullName evidence="1">Uncharacterized protein</fullName>
    </submittedName>
</protein>
<sequence>MKCQGDLELKNICLWIVDKTFDEIGSILESLYFEGSEDPLEEVLFLNLCYLAVEARGISSGSKIGINWSAFEALLKRLDLPGIDCHCGPGEKCDWESASALKERPKVFGEY</sequence>
<accession>D7BPR2</accession>
<evidence type="ECO:0000313" key="2">
    <source>
        <dbReference type="Proteomes" id="UP000000376"/>
    </source>
</evidence>